<dbReference type="EMBL" id="BAABAK010000001">
    <property type="protein sequence ID" value="GAA3950261.1"/>
    <property type="molecule type" value="Genomic_DNA"/>
</dbReference>
<proteinExistence type="predicted"/>
<feature type="transmembrane region" description="Helical" evidence="1">
    <location>
        <begin position="6"/>
        <end position="24"/>
    </location>
</feature>
<organism evidence="2 3">
    <name type="scientific">Pedobacter ginsengiterrae</name>
    <dbReference type="NCBI Taxonomy" id="871696"/>
    <lineage>
        <taxon>Bacteria</taxon>
        <taxon>Pseudomonadati</taxon>
        <taxon>Bacteroidota</taxon>
        <taxon>Sphingobacteriia</taxon>
        <taxon>Sphingobacteriales</taxon>
        <taxon>Sphingobacteriaceae</taxon>
        <taxon>Pedobacter</taxon>
    </lineage>
</organism>
<dbReference type="Proteomes" id="UP001501081">
    <property type="component" value="Unassembled WGS sequence"/>
</dbReference>
<keyword evidence="3" id="KW-1185">Reference proteome</keyword>
<evidence type="ECO:0000313" key="3">
    <source>
        <dbReference type="Proteomes" id="UP001501081"/>
    </source>
</evidence>
<protein>
    <submittedName>
        <fullName evidence="2">Uncharacterized protein</fullName>
    </submittedName>
</protein>
<reference evidence="3" key="1">
    <citation type="journal article" date="2019" name="Int. J. Syst. Evol. Microbiol.">
        <title>The Global Catalogue of Microorganisms (GCM) 10K type strain sequencing project: providing services to taxonomists for standard genome sequencing and annotation.</title>
        <authorList>
            <consortium name="The Broad Institute Genomics Platform"/>
            <consortium name="The Broad Institute Genome Sequencing Center for Infectious Disease"/>
            <person name="Wu L."/>
            <person name="Ma J."/>
        </authorList>
    </citation>
    <scope>NUCLEOTIDE SEQUENCE [LARGE SCALE GENOMIC DNA]</scope>
    <source>
        <strain evidence="3">JCM 17338</strain>
    </source>
</reference>
<accession>A0ABP7NQ47</accession>
<evidence type="ECO:0000256" key="1">
    <source>
        <dbReference type="SAM" id="Phobius"/>
    </source>
</evidence>
<feature type="transmembrane region" description="Helical" evidence="1">
    <location>
        <begin position="50"/>
        <end position="68"/>
    </location>
</feature>
<name>A0ABP7NQ47_9SPHI</name>
<keyword evidence="1" id="KW-0472">Membrane</keyword>
<evidence type="ECO:0000313" key="2">
    <source>
        <dbReference type="EMBL" id="GAA3950261.1"/>
    </source>
</evidence>
<keyword evidence="1" id="KW-1133">Transmembrane helix</keyword>
<gene>
    <name evidence="2" type="ORF">GCM10022246_01010</name>
</gene>
<keyword evidence="1" id="KW-0812">Transmembrane</keyword>
<comment type="caution">
    <text evidence="2">The sequence shown here is derived from an EMBL/GenBank/DDBJ whole genome shotgun (WGS) entry which is preliminary data.</text>
</comment>
<sequence>MIMDPVISLITLIMAISLAGERLVTLLKTMIPWLADDPNAQKSSTERPEIWRKSVVMLLAFLSCWLTAELVKESVEASSKSEFSKLPAVFLGLLASGGSAFWTSLLGYTKAVRDIKVQQNQQEQINTLQQKSSSTAFQVQRRASQVMSRLSGLKSPLFSDTTTSLINRI</sequence>
<feature type="transmembrane region" description="Helical" evidence="1">
    <location>
        <begin position="88"/>
        <end position="108"/>
    </location>
</feature>